<evidence type="ECO:0000313" key="3">
    <source>
        <dbReference type="Proteomes" id="UP000018808"/>
    </source>
</evidence>
<feature type="compositionally biased region" description="Gly residues" evidence="1">
    <location>
        <begin position="405"/>
        <end position="415"/>
    </location>
</feature>
<evidence type="ECO:0000313" key="2">
    <source>
        <dbReference type="EMBL" id="AHB80421.1"/>
    </source>
</evidence>
<feature type="region of interest" description="Disordered" evidence="1">
    <location>
        <begin position="380"/>
        <end position="423"/>
    </location>
</feature>
<feature type="region of interest" description="Disordered" evidence="1">
    <location>
        <begin position="272"/>
        <end position="314"/>
    </location>
</feature>
<feature type="compositionally biased region" description="Basic and acidic residues" evidence="1">
    <location>
        <begin position="87"/>
        <end position="109"/>
    </location>
</feature>
<proteinExistence type="predicted"/>
<evidence type="ECO:0000256" key="1">
    <source>
        <dbReference type="SAM" id="MobiDB-lite"/>
    </source>
</evidence>
<dbReference type="EMBL" id="KF156338">
    <property type="protein sequence ID" value="AHB80421.1"/>
    <property type="molecule type" value="Genomic_DNA"/>
</dbReference>
<dbReference type="GeneID" id="18504583"/>
<protein>
    <submittedName>
        <fullName evidence="2">Uncharacterized protein</fullName>
    </submittedName>
</protein>
<name>V5UR26_9CAUD</name>
<reference evidence="2 3" key="1">
    <citation type="journal article" date="2014" name="Nature">
        <title>Viral tagging reveals discrete populations in Synechococcus viral genome sequence space.</title>
        <authorList>
            <person name="Deng L."/>
            <person name="Ignacio Espinoza J.C."/>
            <person name="Gregory A.C."/>
            <person name="Poulos B.T."/>
            <person name="Weitz J.S."/>
            <person name="Hugenholtz P."/>
            <person name="Sullivan M.B."/>
        </authorList>
    </citation>
    <scope>NUCLEOTIDE SEQUENCE [LARGE SCALE GENOMIC DNA]</scope>
</reference>
<feature type="region of interest" description="Disordered" evidence="1">
    <location>
        <begin position="87"/>
        <end position="110"/>
    </location>
</feature>
<feature type="compositionally biased region" description="Basic and acidic residues" evidence="1">
    <location>
        <begin position="272"/>
        <end position="290"/>
    </location>
</feature>
<keyword evidence="3" id="KW-1185">Reference proteome</keyword>
<dbReference type="KEGG" id="vg:18504583"/>
<dbReference type="OrthoDB" id="10984at10239"/>
<accession>V5UR26</accession>
<sequence length="782" mass="83593">MASGNVGYTDTRSYSGSLLGDIAGGIKDRVGNSMQMARAERANAAKTLNVGGRNDGVTQKEFDKEYGKGHFFKRALGSNFGGDRVARTRGYFEKNPPDKRDPTGTRESRFSAGFDYASKEGLIKGSRPLQGPKAPEYLYSYDRRYADVLGDAAKFKDDTLDKEKMKAKSSMFGGTVGTTDTRGFGKKDKDAVPVEDKNLTENIAKSLSGVEIQMTRLEQKMQSGDGEDGFVASLVSKNSTAIVAGFTAIHAAMSSLLGAVQGQTEAIKDGAEKKAIAEEKSEDKANRREEESDAEVLNGGVGNASIEKRKKDDKDEQGLLGSLFDLVSARPYGLGGKTTKTRALTRLLRRKTRGVVNPKVMLLLGGLLAGGAAVGGIAHTVGKQQNPERSNTPSVGPTSSDDPSGGVGFNLGGQIPGATNSGDAFTATLGDTRFREDIIPRSPENARMSEEAKYYALKKFQKQQIEVKELALRKYGSGGGWKDLGEKLLDGIKGLFGGGGGGDDITTTTGGGGANTSEKQQDVAKLMYNELVNNQKMSPDAAKLMIAEIGRENSLNRSTILGTHDDGGKTAYGAVSWQGGREQMLMDNLEAAGHSPSVEGLKNSGDAGVKINAATMLQDIQQRGSDLGGEHQELADLLGKEDLNDGDKDRVRKLMKTRYFVYNKSIPLQRSRDWSETVDKMTLGSAPPTPSRVSSDPTGEIPTLFTQLAPVTSPLTTTPIIDTESILQNNRQFQTSTAFTLPMFNSPQPVATASANDGGDVEPLSFADLGSNGFYRPNQFGI</sequence>
<dbReference type="RefSeq" id="YP_009008141.1">
    <property type="nucleotide sequence ID" value="NC_023587.1"/>
</dbReference>
<feature type="region of interest" description="Disordered" evidence="1">
    <location>
        <begin position="681"/>
        <end position="701"/>
    </location>
</feature>
<feature type="compositionally biased region" description="Polar residues" evidence="1">
    <location>
        <begin position="382"/>
        <end position="402"/>
    </location>
</feature>
<organism evidence="2 3">
    <name type="scientific">Synechococcus phage ACG-2014h</name>
    <dbReference type="NCBI Taxonomy" id="1340810"/>
    <lineage>
        <taxon>Viruses</taxon>
        <taxon>Duplodnaviria</taxon>
        <taxon>Heunggongvirae</taxon>
        <taxon>Uroviricota</taxon>
        <taxon>Caudoviricetes</taxon>
        <taxon>Pantevenvirales</taxon>
        <taxon>Kyanoviridae</taxon>
        <taxon>Sedonavirus</taxon>
        <taxon>Sedonavirus tusconh</taxon>
    </lineage>
</organism>
<gene>
    <name evidence="2" type="ORF">S-MbCM7_007</name>
</gene>
<dbReference type="Proteomes" id="UP000018808">
    <property type="component" value="Segment"/>
</dbReference>